<dbReference type="PROSITE" id="PS00915">
    <property type="entry name" value="PI3_4_KINASE_1"/>
    <property type="match status" value="1"/>
</dbReference>
<organism evidence="10 11">
    <name type="scientific">Smittium megazygosporum</name>
    <dbReference type="NCBI Taxonomy" id="133381"/>
    <lineage>
        <taxon>Eukaryota</taxon>
        <taxon>Fungi</taxon>
        <taxon>Fungi incertae sedis</taxon>
        <taxon>Zoopagomycota</taxon>
        <taxon>Kickxellomycotina</taxon>
        <taxon>Harpellomycetes</taxon>
        <taxon>Harpellales</taxon>
        <taxon>Legeriomycetaceae</taxon>
        <taxon>Smittium</taxon>
    </lineage>
</organism>
<evidence type="ECO:0000256" key="6">
    <source>
        <dbReference type="ARBA" id="ARBA00022840"/>
    </source>
</evidence>
<dbReference type="PROSITE" id="PS00916">
    <property type="entry name" value="PI3_4_KINASE_2"/>
    <property type="match status" value="1"/>
</dbReference>
<dbReference type="FunFam" id="3.30.1010.10:FF:000002">
    <property type="entry name" value="Phosphatidylinositol 3-kinase catalytic subunit type 3"/>
    <property type="match status" value="1"/>
</dbReference>
<dbReference type="PROSITE" id="PS50290">
    <property type="entry name" value="PI3_4_KINASE_3"/>
    <property type="match status" value="1"/>
</dbReference>
<feature type="domain" description="PIK helical" evidence="9">
    <location>
        <begin position="73"/>
        <end position="341"/>
    </location>
</feature>
<feature type="region of interest" description="Disordered" evidence="7">
    <location>
        <begin position="239"/>
        <end position="290"/>
    </location>
</feature>
<dbReference type="GO" id="GO:0000045">
    <property type="term" value="P:autophagosome assembly"/>
    <property type="evidence" value="ECO:0007669"/>
    <property type="project" value="TreeGrafter"/>
</dbReference>
<dbReference type="Gene3D" id="1.25.40.70">
    <property type="entry name" value="Phosphatidylinositol 3-kinase, accessory domain (PIK)"/>
    <property type="match status" value="1"/>
</dbReference>
<dbReference type="InterPro" id="IPR042236">
    <property type="entry name" value="PI3K_accessory_sf"/>
</dbReference>
<protein>
    <recommendedName>
        <fullName evidence="2">phosphatidylinositol 3-kinase</fullName>
        <ecNumber evidence="2">2.7.1.137</ecNumber>
    </recommendedName>
</protein>
<comment type="caution">
    <text evidence="10">The sequence shown here is derived from an EMBL/GenBank/DDBJ whole genome shotgun (WGS) entry which is preliminary data.</text>
</comment>
<keyword evidence="3" id="KW-0808">Transferase</keyword>
<feature type="domain" description="PI3K/PI4K catalytic" evidence="8">
    <location>
        <begin position="417"/>
        <end position="739"/>
    </location>
</feature>
<dbReference type="SMART" id="SM00145">
    <property type="entry name" value="PI3Ka"/>
    <property type="match status" value="1"/>
</dbReference>
<dbReference type="OrthoDB" id="67688at2759"/>
<evidence type="ECO:0000256" key="1">
    <source>
        <dbReference type="ARBA" id="ARBA00006209"/>
    </source>
</evidence>
<dbReference type="GO" id="GO:0005777">
    <property type="term" value="C:peroxisome"/>
    <property type="evidence" value="ECO:0007669"/>
    <property type="project" value="TreeGrafter"/>
</dbReference>
<dbReference type="GO" id="GO:0016303">
    <property type="term" value="F:1-phosphatidylinositol-3-kinase activity"/>
    <property type="evidence" value="ECO:0007669"/>
    <property type="project" value="UniProtKB-EC"/>
</dbReference>
<keyword evidence="6" id="KW-0067">ATP-binding</keyword>
<evidence type="ECO:0000256" key="5">
    <source>
        <dbReference type="ARBA" id="ARBA00022777"/>
    </source>
</evidence>
<dbReference type="EC" id="2.7.1.137" evidence="2"/>
<dbReference type="AlphaFoldDB" id="A0A2T9ZCZ0"/>
<dbReference type="InterPro" id="IPR000403">
    <property type="entry name" value="PI3/4_kinase_cat_dom"/>
</dbReference>
<feature type="compositionally biased region" description="Low complexity" evidence="7">
    <location>
        <begin position="260"/>
        <end position="274"/>
    </location>
</feature>
<dbReference type="GO" id="GO:0006897">
    <property type="term" value="P:endocytosis"/>
    <property type="evidence" value="ECO:0007669"/>
    <property type="project" value="TreeGrafter"/>
</dbReference>
<dbReference type="PIRSF" id="PIRSF000587">
    <property type="entry name" value="PI3K_Vps34"/>
    <property type="match status" value="1"/>
</dbReference>
<dbReference type="STRING" id="133381.A0A2T9ZCZ0"/>
<gene>
    <name evidence="10" type="ORF">BB560_003081</name>
</gene>
<dbReference type="Pfam" id="PF00613">
    <property type="entry name" value="PI3Ka"/>
    <property type="match status" value="1"/>
</dbReference>
<evidence type="ECO:0000259" key="9">
    <source>
        <dbReference type="PROSITE" id="PS51545"/>
    </source>
</evidence>
<evidence type="ECO:0000313" key="10">
    <source>
        <dbReference type="EMBL" id="PVV02464.1"/>
    </source>
</evidence>
<dbReference type="SMART" id="SM00146">
    <property type="entry name" value="PI3Kc"/>
    <property type="match status" value="1"/>
</dbReference>
<dbReference type="InterPro" id="IPR057756">
    <property type="entry name" value="PI3-kinase_type3/VPS34_cat"/>
</dbReference>
<evidence type="ECO:0000256" key="4">
    <source>
        <dbReference type="ARBA" id="ARBA00022741"/>
    </source>
</evidence>
<sequence>DVKKEMIEPYLTFELEMFDFPLVWAEAESNGAVVDISEYDDLCYIFDPELTSKNLAEEKYRKLIRGNIFDSFDKDLKPTAKTRNTLNNILNYPPSRSLSDSEKNLIWRFRFFLKNNKHALVRFVECVDWKSVSGNDSTAEVEFLSEWSSHVGIEQILELLLPKVNQNSPHIWKFAISVLDRIEDDKILLFVLQLVRAIRYEPQIKDSDNIESELLSATKNDPLFQSNTQYAILSPTQTNSLASSKNMPPLVKSQTQNINAPKESLSSSKASESPKTQLQPNPKTPNPSSKPSIGLLASFLIKKSLSNDEICHWFYWYLMVECESREFGKLYGRVAYQLMASMSKSSDGTAKREVLRKQSDLVLKLSKVATKVAKSKESRARKIDLLREYLDDPSNELVNFSPLPHPLDPKIIVTGVVPSKGSVFKSAMSPLLIVFKTLEDDGSQGEYSIIFKSGDDMRQDQLVLQIIGVIDKMLISEGLDLKLIKYNVLATGIDKGMTEFVKSMSLSQILSENNNRLFNYLLKISNQKQSGEFGDRRLGIDTVMENYVKSCAGYSVITYLLGVGDRHLDNLLLSNDGKLFHVDYGYILGKDPKPFPPPIKLCKEMVEAMQVSITGNVSGSGNIYQLQNESNSLNSAISKDSSPFSPNMPRGPAAITVTSPSLNNSLDPAIPLNFGTGSGSRSGTPVGTNGDAKPVPEYVGAKDKSVPPMLKHVQILNTTRNRSKSSLLPAYSPTLSPSTSPATVTARNVSSLINNHNKEVATFSNSRGNLDIMTTEYGSKDEINNQKETGGIKSATSSAPLFPDQDFANANADAISSELGNMEISPKTNKDGAPLFAQSIKSLNNTKMTQQGLKPSESSEKIAALISPRMRSQSVISPVFGGQNAANFDSSAQNYTKFKGHLFVGFSFLRRAPNSRTLITMLALMGVSTQDLLFVESRLHLTVSEDRATRMFSVAVEESISALFPQVIETLHKWAQYWRN</sequence>
<dbReference type="SUPFAM" id="SSF48371">
    <property type="entry name" value="ARM repeat"/>
    <property type="match status" value="1"/>
</dbReference>
<dbReference type="InterPro" id="IPR011009">
    <property type="entry name" value="Kinase-like_dom_sf"/>
</dbReference>
<dbReference type="PROSITE" id="PS51545">
    <property type="entry name" value="PIK_HELICAL"/>
    <property type="match status" value="1"/>
</dbReference>
<comment type="similarity">
    <text evidence="1">Belongs to the PI3/PI4-kinase family. Type III PI4K subfamily.</text>
</comment>
<feature type="non-terminal residue" evidence="10">
    <location>
        <position position="1"/>
    </location>
</feature>
<dbReference type="GO" id="GO:0048015">
    <property type="term" value="P:phosphatidylinositol-mediated signaling"/>
    <property type="evidence" value="ECO:0007669"/>
    <property type="project" value="TreeGrafter"/>
</dbReference>
<keyword evidence="11" id="KW-1185">Reference proteome</keyword>
<dbReference type="Gene3D" id="1.10.1070.11">
    <property type="entry name" value="Phosphatidylinositol 3-/4-kinase, catalytic domain"/>
    <property type="match status" value="2"/>
</dbReference>
<dbReference type="InterPro" id="IPR015433">
    <property type="entry name" value="PI3/4_kinase"/>
</dbReference>
<dbReference type="InterPro" id="IPR016024">
    <property type="entry name" value="ARM-type_fold"/>
</dbReference>
<dbReference type="Pfam" id="PF00454">
    <property type="entry name" value="PI3_PI4_kinase"/>
    <property type="match status" value="1"/>
</dbReference>
<dbReference type="InterPro" id="IPR008290">
    <property type="entry name" value="PI3K_Vps34"/>
</dbReference>
<accession>A0A2T9ZCZ0</accession>
<evidence type="ECO:0000256" key="2">
    <source>
        <dbReference type="ARBA" id="ARBA00012073"/>
    </source>
</evidence>
<dbReference type="CDD" id="cd00896">
    <property type="entry name" value="PI3Kc_III"/>
    <property type="match status" value="1"/>
</dbReference>
<dbReference type="GO" id="GO:0005768">
    <property type="term" value="C:endosome"/>
    <property type="evidence" value="ECO:0007669"/>
    <property type="project" value="TreeGrafter"/>
</dbReference>
<evidence type="ECO:0000256" key="3">
    <source>
        <dbReference type="ARBA" id="ARBA00022679"/>
    </source>
</evidence>
<dbReference type="GO" id="GO:0005524">
    <property type="term" value="F:ATP binding"/>
    <property type="evidence" value="ECO:0007669"/>
    <property type="project" value="UniProtKB-KW"/>
</dbReference>
<dbReference type="Gene3D" id="3.30.1010.10">
    <property type="entry name" value="Phosphatidylinositol 3-kinase Catalytic Subunit, Chain A, domain 4"/>
    <property type="match status" value="1"/>
</dbReference>
<dbReference type="GO" id="GO:0000407">
    <property type="term" value="C:phagophore assembly site"/>
    <property type="evidence" value="ECO:0007669"/>
    <property type="project" value="TreeGrafter"/>
</dbReference>
<dbReference type="PANTHER" id="PTHR10048:SF7">
    <property type="entry name" value="PHOSPHATIDYLINOSITOL 3-KINASE CATALYTIC SUBUNIT TYPE 3"/>
    <property type="match status" value="1"/>
</dbReference>
<name>A0A2T9ZCZ0_9FUNG</name>
<dbReference type="InterPro" id="IPR001263">
    <property type="entry name" value="PI3K_accessory_dom"/>
</dbReference>
<dbReference type="PANTHER" id="PTHR10048">
    <property type="entry name" value="PHOSPHATIDYLINOSITOL KINASE"/>
    <property type="match status" value="1"/>
</dbReference>
<evidence type="ECO:0000313" key="11">
    <source>
        <dbReference type="Proteomes" id="UP000245609"/>
    </source>
</evidence>
<evidence type="ECO:0000259" key="8">
    <source>
        <dbReference type="PROSITE" id="PS50290"/>
    </source>
</evidence>
<dbReference type="GO" id="GO:0034272">
    <property type="term" value="C:phosphatidylinositol 3-kinase complex, class III, type II"/>
    <property type="evidence" value="ECO:0007669"/>
    <property type="project" value="TreeGrafter"/>
</dbReference>
<dbReference type="InterPro" id="IPR036940">
    <property type="entry name" value="PI3/4_kinase_cat_sf"/>
</dbReference>
<dbReference type="GO" id="GO:0034271">
    <property type="term" value="C:phosphatidylinositol 3-kinase complex, class III, type I"/>
    <property type="evidence" value="ECO:0007669"/>
    <property type="project" value="TreeGrafter"/>
</dbReference>
<feature type="compositionally biased region" description="Polar residues" evidence="7">
    <location>
        <begin position="239"/>
        <end position="259"/>
    </location>
</feature>
<dbReference type="EMBL" id="MBFS01000450">
    <property type="protein sequence ID" value="PVV02464.1"/>
    <property type="molecule type" value="Genomic_DNA"/>
</dbReference>
<dbReference type="InterPro" id="IPR018936">
    <property type="entry name" value="PI3/4_kinase_CS"/>
</dbReference>
<reference evidence="10 11" key="1">
    <citation type="journal article" date="2018" name="MBio">
        <title>Comparative Genomics Reveals the Core Gene Toolbox for the Fungus-Insect Symbiosis.</title>
        <authorList>
            <person name="Wang Y."/>
            <person name="Stata M."/>
            <person name="Wang W."/>
            <person name="Stajich J.E."/>
            <person name="White M.M."/>
            <person name="Moncalvo J.M."/>
        </authorList>
    </citation>
    <scope>NUCLEOTIDE SEQUENCE [LARGE SCALE GENOMIC DNA]</scope>
    <source>
        <strain evidence="10 11">SC-DP-2</strain>
    </source>
</reference>
<keyword evidence="4" id="KW-0547">Nucleotide-binding</keyword>
<proteinExistence type="inferred from homology"/>
<evidence type="ECO:0000256" key="7">
    <source>
        <dbReference type="SAM" id="MobiDB-lite"/>
    </source>
</evidence>
<dbReference type="SUPFAM" id="SSF56112">
    <property type="entry name" value="Protein kinase-like (PK-like)"/>
    <property type="match status" value="1"/>
</dbReference>
<dbReference type="Proteomes" id="UP000245609">
    <property type="component" value="Unassembled WGS sequence"/>
</dbReference>
<keyword evidence="5" id="KW-0418">Kinase</keyword>